<dbReference type="KEGG" id="kmn:HW532_15180"/>
<evidence type="ECO:0000256" key="2">
    <source>
        <dbReference type="ARBA" id="ARBA00022741"/>
    </source>
</evidence>
<dbReference type="Gene3D" id="3.40.50.10180">
    <property type="entry name" value="Glycerate kinase, MOFRL-like N-terminal domain"/>
    <property type="match status" value="1"/>
</dbReference>
<dbReference type="InterPro" id="IPR025286">
    <property type="entry name" value="MOFRL_assoc_dom"/>
</dbReference>
<dbReference type="Pfam" id="PF05161">
    <property type="entry name" value="MOFRL"/>
    <property type="match status" value="1"/>
</dbReference>
<evidence type="ECO:0000259" key="5">
    <source>
        <dbReference type="Pfam" id="PF05161"/>
    </source>
</evidence>
<keyword evidence="8" id="KW-1185">Reference proteome</keyword>
<keyword evidence="3 7" id="KW-0418">Kinase</keyword>
<dbReference type="InterPro" id="IPR037035">
    <property type="entry name" value="GK-like_C_sf"/>
</dbReference>
<dbReference type="GO" id="GO:0005737">
    <property type="term" value="C:cytoplasm"/>
    <property type="evidence" value="ECO:0007669"/>
    <property type="project" value="TreeGrafter"/>
</dbReference>
<dbReference type="EMBL" id="CP058214">
    <property type="protein sequence ID" value="QPC43913.1"/>
    <property type="molecule type" value="Genomic_DNA"/>
</dbReference>
<dbReference type="SUPFAM" id="SSF82544">
    <property type="entry name" value="GckA/TtuD-like"/>
    <property type="match status" value="1"/>
</dbReference>
<dbReference type="Pfam" id="PF13660">
    <property type="entry name" value="DUF4147"/>
    <property type="match status" value="1"/>
</dbReference>
<dbReference type="InterPro" id="IPR039760">
    <property type="entry name" value="MOFRL_protein"/>
</dbReference>
<reference evidence="7 8" key="1">
    <citation type="submission" date="2020-06" db="EMBL/GenBank/DDBJ databases">
        <title>Genome sequence of 2 isolates from Red Sea Mangroves.</title>
        <authorList>
            <person name="Sefrji F."/>
            <person name="Michoud G."/>
            <person name="Merlino G."/>
            <person name="Daffonchio D."/>
        </authorList>
    </citation>
    <scope>NUCLEOTIDE SEQUENCE [LARGE SCALE GENOMIC DNA]</scope>
    <source>
        <strain evidence="7 8">R1DC25</strain>
    </source>
</reference>
<dbReference type="AlphaFoldDB" id="A0A7S8C5T5"/>
<keyword evidence="4" id="KW-0067">ATP-binding</keyword>
<dbReference type="GO" id="GO:0008887">
    <property type="term" value="F:glycerate kinase activity"/>
    <property type="evidence" value="ECO:0007669"/>
    <property type="project" value="InterPro"/>
</dbReference>
<accession>A0A7S8C5T5</accession>
<sequence>MPKSSMSIVQTREDDPQALLRRLFRAAVEAADPMVCVPPHLPERPRGRTVVVGAGKASAAMARAVEAHWDGPLEGLVVTRYGHGAATDRIEVVEASHPVPDRAGLDATRRILELADGLGEDDLLLCLISGGGSALMSAPADRMTLEDKREVNRQLLACGATISEINCVRKHLSAVKGGRLAMRAWPARVVALMISDVPGDDPATIASGPTVADPTTAGEARAVLEKYGLAVPEPVARWLADPRAETPKPGDERLSRTQNVVVAAPSLSLAAAREIAEAEGYRILDLGDCVEGEAREVGREHAALARAVAAGEGEVSPPAIVLSGGETTVTVRGEGRGGRNAEYALGLALALDGAPGIYAIACDTDGIDGSEDNAGAVIGPKTLARAHALDLDPAASLEANDAYGVFAALGDLVVTGPTRTNVNDFRAILVKG</sequence>
<evidence type="ECO:0000313" key="7">
    <source>
        <dbReference type="EMBL" id="QPC43913.1"/>
    </source>
</evidence>
<dbReference type="PANTHER" id="PTHR12227:SF0">
    <property type="entry name" value="GLYCERATE KINASE"/>
    <property type="match status" value="1"/>
</dbReference>
<evidence type="ECO:0000256" key="3">
    <source>
        <dbReference type="ARBA" id="ARBA00022777"/>
    </source>
</evidence>
<evidence type="ECO:0000259" key="6">
    <source>
        <dbReference type="Pfam" id="PF13660"/>
    </source>
</evidence>
<keyword evidence="1" id="KW-0808">Transferase</keyword>
<dbReference type="InterPro" id="IPR007835">
    <property type="entry name" value="MOFRL"/>
</dbReference>
<dbReference type="FunFam" id="3.40.50.10180:FF:000001">
    <property type="entry name" value="Glycerate kinase"/>
    <property type="match status" value="1"/>
</dbReference>
<evidence type="ECO:0000313" key="8">
    <source>
        <dbReference type="Proteomes" id="UP000593594"/>
    </source>
</evidence>
<evidence type="ECO:0000256" key="4">
    <source>
        <dbReference type="ARBA" id="ARBA00022840"/>
    </source>
</evidence>
<keyword evidence="2" id="KW-0547">Nucleotide-binding</keyword>
<organism evidence="7 8">
    <name type="scientific">Kaustia mangrovi</name>
    <dbReference type="NCBI Taxonomy" id="2593653"/>
    <lineage>
        <taxon>Bacteria</taxon>
        <taxon>Pseudomonadati</taxon>
        <taxon>Pseudomonadota</taxon>
        <taxon>Alphaproteobacteria</taxon>
        <taxon>Hyphomicrobiales</taxon>
        <taxon>Parvibaculaceae</taxon>
        <taxon>Kaustia</taxon>
    </lineage>
</organism>
<dbReference type="Proteomes" id="UP000593594">
    <property type="component" value="Chromosome"/>
</dbReference>
<protein>
    <submittedName>
        <fullName evidence="7">Glycerate kinase</fullName>
    </submittedName>
</protein>
<name>A0A7S8C5T5_9HYPH</name>
<dbReference type="InterPro" id="IPR038614">
    <property type="entry name" value="GK_N_sf"/>
</dbReference>
<proteinExistence type="predicted"/>
<evidence type="ECO:0000256" key="1">
    <source>
        <dbReference type="ARBA" id="ARBA00022679"/>
    </source>
</evidence>
<gene>
    <name evidence="7" type="ORF">HW532_15180</name>
</gene>
<dbReference type="FunFam" id="3.40.1480.10:FF:000002">
    <property type="entry name" value="Glycerate kinase"/>
    <property type="match status" value="1"/>
</dbReference>
<feature type="domain" description="MOFRL" evidence="5">
    <location>
        <begin position="320"/>
        <end position="424"/>
    </location>
</feature>
<feature type="domain" description="MOFRL-associated" evidence="6">
    <location>
        <begin position="20"/>
        <end position="239"/>
    </location>
</feature>
<dbReference type="PANTHER" id="PTHR12227">
    <property type="entry name" value="GLYCERATE KINASE"/>
    <property type="match status" value="1"/>
</dbReference>
<dbReference type="GO" id="GO:0005524">
    <property type="term" value="F:ATP binding"/>
    <property type="evidence" value="ECO:0007669"/>
    <property type="project" value="UniProtKB-KW"/>
</dbReference>
<dbReference type="Gene3D" id="3.40.1480.10">
    <property type="entry name" value="MOFRL domain"/>
    <property type="match status" value="1"/>
</dbReference>